<dbReference type="GO" id="GO:0006516">
    <property type="term" value="P:glycoprotein catabolic process"/>
    <property type="evidence" value="ECO:0007669"/>
    <property type="project" value="TreeGrafter"/>
</dbReference>
<dbReference type="EMBL" id="MU032351">
    <property type="protein sequence ID" value="KAF3761805.1"/>
    <property type="molecule type" value="Genomic_DNA"/>
</dbReference>
<accession>A0A9P4XWE1</accession>
<dbReference type="FunFam" id="1.20.1610.10:FF:000002">
    <property type="entry name" value="Alpha-1,2-mannosidase family protein"/>
    <property type="match status" value="1"/>
</dbReference>
<dbReference type="GO" id="GO:0000224">
    <property type="term" value="F:peptide-N4-(N-acetyl-beta-glucosaminyl)asparagine amidase activity"/>
    <property type="evidence" value="ECO:0007669"/>
    <property type="project" value="TreeGrafter"/>
</dbReference>
<dbReference type="Pfam" id="PF07971">
    <property type="entry name" value="Glyco_hydro_92"/>
    <property type="match status" value="1"/>
</dbReference>
<dbReference type="InterPro" id="IPR008928">
    <property type="entry name" value="6-hairpin_glycosidase_sf"/>
</dbReference>
<dbReference type="SUPFAM" id="SSF48208">
    <property type="entry name" value="Six-hairpin glycosidases"/>
    <property type="match status" value="1"/>
</dbReference>
<sequence length="752" mass="84757">MPYGMAKPVADSVDRRENAAGFVQDTSLIRGFSQLHDSGTGGSPSMGNFPLFVHPGCPLDDITMCSYGVTTRSVMRWPYSARAKPGYFSIRLKNSVAAEMTASEHASLYRFSFPDKDDSENGQGVAVEYSPLILIDLQDLDNSRHNGGVRVDAKAGRITGDGDFRPSFGTGNYEAYFCADFKGAKIRRSGTFMGDKPNADRQDLESDSAGQFNVPTGAAGGWVQFEAPRKGEILARVGMSFISREQACANAEAEIPKFNFEKTVKKAEDAWVKKLSVIEVDETDIDPALLVTFWSGLYRTMLSPQDYTGENQLWDSKEPYFDSFYCIWDSFRAQHPLLSIIDPVAQTRMVRTLIDIYRYLGKLPDCRMSFSKGFSQGGSNADVVIGDAYLKGITDGVDWATAYEAVISDAEVEPQNWNVEGRGNLVSYHELGYIPWDDVDHNGTGRNTRSISRTVEYAYEDFTIALLAKALGKDADYRKYMQRSKNWRNLWNPEQSDSYVQGTQEVKWSNFKGFLQPRLLDGTFTQHDTRLCSPVHEMHKCYLDTRWGTYEGSPWLYSFYVPQDMASLIQAMGGKKPFVERLQYFHESGIIYMGNEQSFLPVFQFHYAGRPGLSSYWAHRYIPSLFNTTYGGIPGNDDCAMGAFSGFAMMGFFPVAGQDVYLLTPPFFREVKIRARNGKWAVIRVLNFDPTYNAKYIQSAKLNGRPYSKSWITHDFFMKGGELEFVIGVGESSWGTKEDDYPPSWPWPDVKE</sequence>
<gene>
    <name evidence="3" type="ORF">M406DRAFT_74735</name>
</gene>
<dbReference type="FunFam" id="1.20.1050.60:FF:000002">
    <property type="entry name" value="Glycosyl hydrolase family 92"/>
    <property type="match status" value="1"/>
</dbReference>
<dbReference type="InterPro" id="IPR041371">
    <property type="entry name" value="GH92_N"/>
</dbReference>
<dbReference type="RefSeq" id="XP_040772784.1">
    <property type="nucleotide sequence ID" value="XM_040925764.1"/>
</dbReference>
<dbReference type="AlphaFoldDB" id="A0A9P4XWE1"/>
<protein>
    <submittedName>
        <fullName evidence="3">Family 92 glycoside hydrolase</fullName>
    </submittedName>
</protein>
<dbReference type="OrthoDB" id="449263at2759"/>
<dbReference type="GO" id="GO:0005975">
    <property type="term" value="P:carbohydrate metabolic process"/>
    <property type="evidence" value="ECO:0007669"/>
    <property type="project" value="InterPro"/>
</dbReference>
<dbReference type="NCBIfam" id="TIGR01180">
    <property type="entry name" value="aman2_put"/>
    <property type="match status" value="1"/>
</dbReference>
<evidence type="ECO:0000259" key="1">
    <source>
        <dbReference type="Pfam" id="PF07971"/>
    </source>
</evidence>
<dbReference type="Gene3D" id="3.30.2080.10">
    <property type="entry name" value="GH92 mannosidase domain"/>
    <property type="match status" value="1"/>
</dbReference>
<comment type="caution">
    <text evidence="3">The sequence shown here is derived from an EMBL/GenBank/DDBJ whole genome shotgun (WGS) entry which is preliminary data.</text>
</comment>
<evidence type="ECO:0000313" key="3">
    <source>
        <dbReference type="EMBL" id="KAF3761805.1"/>
    </source>
</evidence>
<dbReference type="InterPro" id="IPR005887">
    <property type="entry name" value="GH92_a_mannosidase_put"/>
</dbReference>
<dbReference type="Gene3D" id="2.70.98.10">
    <property type="match status" value="1"/>
</dbReference>
<dbReference type="GeneID" id="63842893"/>
<dbReference type="InterPro" id="IPR014718">
    <property type="entry name" value="GH-type_carb-bd"/>
</dbReference>
<dbReference type="InterPro" id="IPR050883">
    <property type="entry name" value="PNGase"/>
</dbReference>
<proteinExistence type="predicted"/>
<dbReference type="InterPro" id="IPR012939">
    <property type="entry name" value="Glyco_hydro_92"/>
</dbReference>
<dbReference type="PANTHER" id="PTHR12143">
    <property type="entry name" value="PEPTIDE N-GLYCANASE PNGASE -RELATED"/>
    <property type="match status" value="1"/>
</dbReference>
<evidence type="ECO:0000313" key="4">
    <source>
        <dbReference type="Proteomes" id="UP000803844"/>
    </source>
</evidence>
<keyword evidence="3" id="KW-0378">Hydrolase</keyword>
<feature type="domain" description="Glycosyl hydrolase family 92 N-terminal" evidence="2">
    <location>
        <begin position="1"/>
        <end position="240"/>
    </location>
</feature>
<evidence type="ECO:0000259" key="2">
    <source>
        <dbReference type="Pfam" id="PF17678"/>
    </source>
</evidence>
<feature type="domain" description="Glycosyl hydrolase family 92" evidence="1">
    <location>
        <begin position="246"/>
        <end position="728"/>
    </location>
</feature>
<organism evidence="3 4">
    <name type="scientific">Cryphonectria parasitica (strain ATCC 38755 / EP155)</name>
    <dbReference type="NCBI Taxonomy" id="660469"/>
    <lineage>
        <taxon>Eukaryota</taxon>
        <taxon>Fungi</taxon>
        <taxon>Dikarya</taxon>
        <taxon>Ascomycota</taxon>
        <taxon>Pezizomycotina</taxon>
        <taxon>Sordariomycetes</taxon>
        <taxon>Sordariomycetidae</taxon>
        <taxon>Diaporthales</taxon>
        <taxon>Cryphonectriaceae</taxon>
        <taxon>Cryphonectria-Endothia species complex</taxon>
        <taxon>Cryphonectria</taxon>
    </lineage>
</organism>
<dbReference type="Pfam" id="PF17678">
    <property type="entry name" value="Glyco_hydro_92N"/>
    <property type="match status" value="1"/>
</dbReference>
<dbReference type="GO" id="GO:0005829">
    <property type="term" value="C:cytosol"/>
    <property type="evidence" value="ECO:0007669"/>
    <property type="project" value="TreeGrafter"/>
</dbReference>
<dbReference type="Proteomes" id="UP000803844">
    <property type="component" value="Unassembled WGS sequence"/>
</dbReference>
<dbReference type="PANTHER" id="PTHR12143:SF42">
    <property type="entry name" value="PUTATIVE SUBFAMILY (AFU_ORTHOLOGUE AFUA_6G13760)-RELATED"/>
    <property type="match status" value="1"/>
</dbReference>
<dbReference type="FunFam" id="3.30.2080.10:FF:000001">
    <property type="entry name" value="Alpha-1,2-mannosidase subfamily"/>
    <property type="match status" value="1"/>
</dbReference>
<reference evidence="3" key="1">
    <citation type="journal article" date="2020" name="Phytopathology">
        <title>Genome sequence of the chestnut blight fungus Cryphonectria parasitica EP155: A fundamental resource for an archetypical invasive plant pathogen.</title>
        <authorList>
            <person name="Crouch J.A."/>
            <person name="Dawe A."/>
            <person name="Aerts A."/>
            <person name="Barry K."/>
            <person name="Churchill A.C.L."/>
            <person name="Grimwood J."/>
            <person name="Hillman B."/>
            <person name="Milgroom M.G."/>
            <person name="Pangilinan J."/>
            <person name="Smith M."/>
            <person name="Salamov A."/>
            <person name="Schmutz J."/>
            <person name="Yadav J."/>
            <person name="Grigoriev I.V."/>
            <person name="Nuss D."/>
        </authorList>
    </citation>
    <scope>NUCLEOTIDE SEQUENCE</scope>
    <source>
        <strain evidence="3">EP155</strain>
    </source>
</reference>
<keyword evidence="4" id="KW-1185">Reference proteome</keyword>
<name>A0A9P4XWE1_CRYP1</name>
<dbReference type="GO" id="GO:0005634">
    <property type="term" value="C:nucleus"/>
    <property type="evidence" value="ECO:0007669"/>
    <property type="project" value="TreeGrafter"/>
</dbReference>
<dbReference type="Gene3D" id="1.20.1610.10">
    <property type="entry name" value="alpha-1,2-mannosidases domains"/>
    <property type="match status" value="1"/>
</dbReference>
<dbReference type="Gene3D" id="1.20.1050.60">
    <property type="entry name" value="alpha-1,2-mannosidase"/>
    <property type="match status" value="1"/>
</dbReference>
<dbReference type="GO" id="GO:0030246">
    <property type="term" value="F:carbohydrate binding"/>
    <property type="evidence" value="ECO:0007669"/>
    <property type="project" value="InterPro"/>
</dbReference>